<accession>A0A2P2PKL4</accession>
<evidence type="ECO:0000313" key="1">
    <source>
        <dbReference type="EMBL" id="MBX55252.1"/>
    </source>
</evidence>
<protein>
    <submittedName>
        <fullName evidence="1">Uncharacterized protein</fullName>
    </submittedName>
</protein>
<organism evidence="1">
    <name type="scientific">Rhizophora mucronata</name>
    <name type="common">Asiatic mangrove</name>
    <dbReference type="NCBI Taxonomy" id="61149"/>
    <lineage>
        <taxon>Eukaryota</taxon>
        <taxon>Viridiplantae</taxon>
        <taxon>Streptophyta</taxon>
        <taxon>Embryophyta</taxon>
        <taxon>Tracheophyta</taxon>
        <taxon>Spermatophyta</taxon>
        <taxon>Magnoliopsida</taxon>
        <taxon>eudicotyledons</taxon>
        <taxon>Gunneridae</taxon>
        <taxon>Pentapetalae</taxon>
        <taxon>rosids</taxon>
        <taxon>fabids</taxon>
        <taxon>Malpighiales</taxon>
        <taxon>Rhizophoraceae</taxon>
        <taxon>Rhizophora</taxon>
    </lineage>
</organism>
<reference evidence="1" key="1">
    <citation type="submission" date="2018-02" db="EMBL/GenBank/DDBJ databases">
        <title>Rhizophora mucronata_Transcriptome.</title>
        <authorList>
            <person name="Meera S.P."/>
            <person name="Sreeshan A."/>
            <person name="Augustine A."/>
        </authorList>
    </citation>
    <scope>NUCLEOTIDE SEQUENCE</scope>
    <source>
        <tissue evidence="1">Leaf</tissue>
    </source>
</reference>
<sequence>MEDTSFYNLNSSNPPHTRLYFLTSERLPWMMDFLSCFAKESPAALLAFLRVR</sequence>
<name>A0A2P2PKL4_RHIMU</name>
<dbReference type="AlphaFoldDB" id="A0A2P2PKL4"/>
<proteinExistence type="predicted"/>
<dbReference type="EMBL" id="GGEC01074768">
    <property type="protein sequence ID" value="MBX55252.1"/>
    <property type="molecule type" value="Transcribed_RNA"/>
</dbReference>